<feature type="region of interest" description="Disordered" evidence="1">
    <location>
        <begin position="1"/>
        <end position="25"/>
    </location>
</feature>
<dbReference type="InterPro" id="IPR016181">
    <property type="entry name" value="Acyl_CoA_acyltransferase"/>
</dbReference>
<dbReference type="SUPFAM" id="SSF55729">
    <property type="entry name" value="Acyl-CoA N-acyltransferases (Nat)"/>
    <property type="match status" value="1"/>
</dbReference>
<evidence type="ECO:0000259" key="2">
    <source>
        <dbReference type="Pfam" id="PF13673"/>
    </source>
</evidence>
<evidence type="ECO:0000313" key="4">
    <source>
        <dbReference type="Proteomes" id="UP000813461"/>
    </source>
</evidence>
<dbReference type="AlphaFoldDB" id="A0A8K0VT82"/>
<dbReference type="InterPro" id="IPR052523">
    <property type="entry name" value="Trichothecene_AcTrans"/>
</dbReference>
<dbReference type="Pfam" id="PF13673">
    <property type="entry name" value="Acetyltransf_10"/>
    <property type="match status" value="1"/>
</dbReference>
<dbReference type="CDD" id="cd04301">
    <property type="entry name" value="NAT_SF"/>
    <property type="match status" value="1"/>
</dbReference>
<dbReference type="Gene3D" id="3.40.630.30">
    <property type="match status" value="1"/>
</dbReference>
<dbReference type="InterPro" id="IPR000182">
    <property type="entry name" value="GNAT_dom"/>
</dbReference>
<evidence type="ECO:0000256" key="1">
    <source>
        <dbReference type="SAM" id="MobiDB-lite"/>
    </source>
</evidence>
<keyword evidence="4" id="KW-1185">Reference proteome</keyword>
<protein>
    <submittedName>
        <fullName evidence="3">Acyl-CoA N-acyltransferase</fullName>
    </submittedName>
</protein>
<dbReference type="GO" id="GO:0016747">
    <property type="term" value="F:acyltransferase activity, transferring groups other than amino-acyl groups"/>
    <property type="evidence" value="ECO:0007669"/>
    <property type="project" value="InterPro"/>
</dbReference>
<dbReference type="OrthoDB" id="196847at2759"/>
<dbReference type="Proteomes" id="UP000813461">
    <property type="component" value="Unassembled WGS sequence"/>
</dbReference>
<feature type="region of interest" description="Disordered" evidence="1">
    <location>
        <begin position="240"/>
        <end position="263"/>
    </location>
</feature>
<feature type="compositionally biased region" description="Basic and acidic residues" evidence="1">
    <location>
        <begin position="246"/>
        <end position="263"/>
    </location>
</feature>
<sequence>MAQPSETPTTVSAAQEAPVEPRDRIPNDDLKLEFCTDDDAQRIAEILYICFPQSFWDRKEPPSLSSIPVSERIRRMAKRVTPSLRFQQKEQKWIKAIYVPTGEIAGIACWTAPGAPLHIFFRRSANEVYGWQEKMNWTDTEIDEMWEHVSDEAWNGTCEKDDANRREILGDEPHWHLAPLATLPQFQGKGVGGMLLKWAFEQADCTEPPTPLYLESAPTARRVYLRYGFVPCGEINMIRRGPGNGEEQKGKTEVKEKEVGVKA</sequence>
<feature type="domain" description="N-acetyltransferase" evidence="2">
    <location>
        <begin position="173"/>
        <end position="234"/>
    </location>
</feature>
<gene>
    <name evidence="3" type="ORF">FB567DRAFT_454161</name>
</gene>
<dbReference type="PANTHER" id="PTHR42791:SF2">
    <property type="entry name" value="N-ACETYLTRANSFERASE DOMAIN-CONTAINING PROTEIN"/>
    <property type="match status" value="1"/>
</dbReference>
<feature type="compositionally biased region" description="Polar residues" evidence="1">
    <location>
        <begin position="1"/>
        <end position="13"/>
    </location>
</feature>
<proteinExistence type="predicted"/>
<accession>A0A8K0VT82</accession>
<evidence type="ECO:0000313" key="3">
    <source>
        <dbReference type="EMBL" id="KAH7073216.1"/>
    </source>
</evidence>
<reference evidence="3" key="1">
    <citation type="journal article" date="2021" name="Nat. Commun.">
        <title>Genetic determinants of endophytism in the Arabidopsis root mycobiome.</title>
        <authorList>
            <person name="Mesny F."/>
            <person name="Miyauchi S."/>
            <person name="Thiergart T."/>
            <person name="Pickel B."/>
            <person name="Atanasova L."/>
            <person name="Karlsson M."/>
            <person name="Huettel B."/>
            <person name="Barry K.W."/>
            <person name="Haridas S."/>
            <person name="Chen C."/>
            <person name="Bauer D."/>
            <person name="Andreopoulos W."/>
            <person name="Pangilinan J."/>
            <person name="LaButti K."/>
            <person name="Riley R."/>
            <person name="Lipzen A."/>
            <person name="Clum A."/>
            <person name="Drula E."/>
            <person name="Henrissat B."/>
            <person name="Kohler A."/>
            <person name="Grigoriev I.V."/>
            <person name="Martin F.M."/>
            <person name="Hacquard S."/>
        </authorList>
    </citation>
    <scope>NUCLEOTIDE SEQUENCE</scope>
    <source>
        <strain evidence="3">MPI-SDFR-AT-0120</strain>
    </source>
</reference>
<comment type="caution">
    <text evidence="3">The sequence shown here is derived from an EMBL/GenBank/DDBJ whole genome shotgun (WGS) entry which is preliminary data.</text>
</comment>
<name>A0A8K0VT82_9PLEO</name>
<organism evidence="3 4">
    <name type="scientific">Paraphoma chrysanthemicola</name>
    <dbReference type="NCBI Taxonomy" id="798071"/>
    <lineage>
        <taxon>Eukaryota</taxon>
        <taxon>Fungi</taxon>
        <taxon>Dikarya</taxon>
        <taxon>Ascomycota</taxon>
        <taxon>Pezizomycotina</taxon>
        <taxon>Dothideomycetes</taxon>
        <taxon>Pleosporomycetidae</taxon>
        <taxon>Pleosporales</taxon>
        <taxon>Pleosporineae</taxon>
        <taxon>Phaeosphaeriaceae</taxon>
        <taxon>Paraphoma</taxon>
    </lineage>
</organism>
<dbReference type="EMBL" id="JAGMVJ010000022">
    <property type="protein sequence ID" value="KAH7073216.1"/>
    <property type="molecule type" value="Genomic_DNA"/>
</dbReference>
<dbReference type="PANTHER" id="PTHR42791">
    <property type="entry name" value="GNAT FAMILY ACETYLTRANSFERASE"/>
    <property type="match status" value="1"/>
</dbReference>